<dbReference type="SUPFAM" id="SSF51735">
    <property type="entry name" value="NAD(P)-binding Rossmann-fold domains"/>
    <property type="match status" value="1"/>
</dbReference>
<dbReference type="InterPro" id="IPR013131">
    <property type="entry name" value="Mannitol_DH_N"/>
</dbReference>
<dbReference type="STRING" id="1834191.A5886_002548"/>
<dbReference type="InterPro" id="IPR013328">
    <property type="entry name" value="6PGD_dom2"/>
</dbReference>
<dbReference type="Gene3D" id="1.10.1040.10">
    <property type="entry name" value="N-(1-d-carboxylethyl)-l-norvaline Dehydrogenase, domain 2"/>
    <property type="match status" value="1"/>
</dbReference>
<dbReference type="PANTHER" id="PTHR43362:SF1">
    <property type="entry name" value="MANNITOL DEHYDROGENASE 2-RELATED"/>
    <property type="match status" value="1"/>
</dbReference>
<organism evidence="5 6">
    <name type="scientific">Candidatus Enterococcus testudinis</name>
    <dbReference type="NCBI Taxonomy" id="1834191"/>
    <lineage>
        <taxon>Bacteria</taxon>
        <taxon>Bacillati</taxon>
        <taxon>Bacillota</taxon>
        <taxon>Bacilli</taxon>
        <taxon>Lactobacillales</taxon>
        <taxon>Enterococcaceae</taxon>
        <taxon>Enterococcus</taxon>
    </lineage>
</organism>
<dbReference type="Proteomes" id="UP000195043">
    <property type="component" value="Unassembled WGS sequence"/>
</dbReference>
<dbReference type="Pfam" id="PF08125">
    <property type="entry name" value="Mannitol_dh_C"/>
    <property type="match status" value="1"/>
</dbReference>
<dbReference type="SUPFAM" id="SSF48179">
    <property type="entry name" value="6-phosphogluconate dehydrogenase C-terminal domain-like"/>
    <property type="match status" value="1"/>
</dbReference>
<evidence type="ECO:0000259" key="4">
    <source>
        <dbReference type="Pfam" id="PF08125"/>
    </source>
</evidence>
<evidence type="ECO:0000259" key="3">
    <source>
        <dbReference type="Pfam" id="PF01232"/>
    </source>
</evidence>
<evidence type="ECO:0000256" key="2">
    <source>
        <dbReference type="ARBA" id="ARBA00048615"/>
    </source>
</evidence>
<proteinExistence type="predicted"/>
<comment type="catalytic activity">
    <reaction evidence="2">
        <text>D-mannitol 1-phosphate + NAD(+) = beta-D-fructose 6-phosphate + NADH + H(+)</text>
        <dbReference type="Rhea" id="RHEA:19661"/>
        <dbReference type="ChEBI" id="CHEBI:15378"/>
        <dbReference type="ChEBI" id="CHEBI:57540"/>
        <dbReference type="ChEBI" id="CHEBI:57634"/>
        <dbReference type="ChEBI" id="CHEBI:57945"/>
        <dbReference type="ChEBI" id="CHEBI:61381"/>
        <dbReference type="EC" id="1.1.1.17"/>
    </reaction>
</comment>
<sequence length="532" mass="59143">MFDLEDLRGAGVDIPQKEKEEIIQNTQECPQWVHFGGGNLCRAFHAEVAQTLIDQGVFETGIIVCETFDEEIIDLVYTPYQQEILEVIMHEKGHFEQKLLQSTAASYFCHPARDESYQAVRDIFKNHTLQLVTVTITEKGYGLTTSTGAYLKSVEQDIVAGPHAATHTMSILTSLIWDRFQSNAAPLALVSTDNFSQNGQRFEKAILTIATEWCMKGHVTQAFVDYLNDKETISFPWSMIDRITPNPSQVVLDQLTESGIEGLSLIRTKKGTNIAPFANTESTHYLVIEDNFPNGRPDLAKGGVILTSREVVDKADIMKVTTCLNPLHTAMSIFGCLLGFETIADEMADQDIRRLVEGIGYDEGLPVVEDPGIIQPKTFIDEVVRLRLPNPLIPDTPQRIATDTSQKMAIRFGETIKKNVEKEQVDALQFIPLAIAGWLRYLLAIDDEGQSFEPSPDPLLSELQSQLAAIKLGEAMDTASYIQPILSNETLFGLDLYQAGLACKVQTYFEQMLTGTGAVRHTLHETVGGLQE</sequence>
<dbReference type="InterPro" id="IPR013118">
    <property type="entry name" value="Mannitol_DH_C"/>
</dbReference>
<dbReference type="OrthoDB" id="271711at2"/>
<accession>A0A242A8T9</accession>
<dbReference type="InterPro" id="IPR008927">
    <property type="entry name" value="6-PGluconate_DH-like_C_sf"/>
</dbReference>
<dbReference type="GO" id="GO:0008926">
    <property type="term" value="F:mannitol-1-phosphate 5-dehydrogenase activity"/>
    <property type="evidence" value="ECO:0007669"/>
    <property type="project" value="UniProtKB-EC"/>
</dbReference>
<evidence type="ECO:0000313" key="6">
    <source>
        <dbReference type="Proteomes" id="UP000195043"/>
    </source>
</evidence>
<evidence type="ECO:0000313" key="5">
    <source>
        <dbReference type="EMBL" id="OTN77448.1"/>
    </source>
</evidence>
<dbReference type="Pfam" id="PF01232">
    <property type="entry name" value="Mannitol_dh"/>
    <property type="match status" value="1"/>
</dbReference>
<evidence type="ECO:0000256" key="1">
    <source>
        <dbReference type="ARBA" id="ARBA00023002"/>
    </source>
</evidence>
<protein>
    <recommendedName>
        <fullName evidence="7">Fructuronate reductase</fullName>
    </recommendedName>
</protein>
<feature type="domain" description="Mannitol dehydrogenase N-terminal" evidence="3">
    <location>
        <begin position="32"/>
        <end position="300"/>
    </location>
</feature>
<dbReference type="EMBL" id="NGKU01000001">
    <property type="protein sequence ID" value="OTN77448.1"/>
    <property type="molecule type" value="Genomic_DNA"/>
</dbReference>
<comment type="caution">
    <text evidence="5">The sequence shown here is derived from an EMBL/GenBank/DDBJ whole genome shotgun (WGS) entry which is preliminary data.</text>
</comment>
<dbReference type="InterPro" id="IPR050988">
    <property type="entry name" value="Mannitol_DH/Oxidoreductase"/>
</dbReference>
<gene>
    <name evidence="5" type="ORF">A5886_002548</name>
</gene>
<reference evidence="5 6" key="1">
    <citation type="submission" date="2017-05" db="EMBL/GenBank/DDBJ databases">
        <title>The Genome Sequence of Enterococcus sp. 8G7_MSG3316.</title>
        <authorList>
            <consortium name="The Broad Institute Genomics Platform"/>
            <consortium name="The Broad Institute Genomic Center for Infectious Diseases"/>
            <person name="Earl A."/>
            <person name="Manson A."/>
            <person name="Schwartman J."/>
            <person name="Gilmore M."/>
            <person name="Abouelleil A."/>
            <person name="Cao P."/>
            <person name="Chapman S."/>
            <person name="Cusick C."/>
            <person name="Shea T."/>
            <person name="Young S."/>
            <person name="Neafsey D."/>
            <person name="Nusbaum C."/>
            <person name="Birren B."/>
        </authorList>
    </citation>
    <scope>NUCLEOTIDE SEQUENCE [LARGE SCALE GENOMIC DNA]</scope>
    <source>
        <strain evidence="5 6">8G7_MSG3316</strain>
    </source>
</reference>
<dbReference type="PANTHER" id="PTHR43362">
    <property type="entry name" value="MANNITOL DEHYDROGENASE DSF1-RELATED"/>
    <property type="match status" value="1"/>
</dbReference>
<name>A0A242A8T9_9ENTE</name>
<dbReference type="Gene3D" id="3.40.50.720">
    <property type="entry name" value="NAD(P)-binding Rossmann-like Domain"/>
    <property type="match status" value="1"/>
</dbReference>
<dbReference type="InterPro" id="IPR036291">
    <property type="entry name" value="NAD(P)-bd_dom_sf"/>
</dbReference>
<dbReference type="RefSeq" id="WP_086275475.1">
    <property type="nucleotide sequence ID" value="NZ_NGKU01000001.1"/>
</dbReference>
<keyword evidence="6" id="KW-1185">Reference proteome</keyword>
<keyword evidence="1" id="KW-0560">Oxidoreductase</keyword>
<feature type="domain" description="Mannitol dehydrogenase C-terminal" evidence="4">
    <location>
        <begin position="318"/>
        <end position="512"/>
    </location>
</feature>
<evidence type="ECO:0008006" key="7">
    <source>
        <dbReference type="Google" id="ProtNLM"/>
    </source>
</evidence>
<dbReference type="AlphaFoldDB" id="A0A242A8T9"/>